<protein>
    <recommendedName>
        <fullName evidence="3">Molybdopterin synthase sulfur carrier subunit</fullName>
    </recommendedName>
</protein>
<evidence type="ECO:0008006" key="3">
    <source>
        <dbReference type="Google" id="ProtNLM"/>
    </source>
</evidence>
<evidence type="ECO:0000313" key="2">
    <source>
        <dbReference type="Proteomes" id="UP000070463"/>
    </source>
</evidence>
<reference evidence="1 2" key="1">
    <citation type="journal article" date="2016" name="Sci. Rep.">
        <title>Metabolic traits of an uncultured archaeal lineage -MSBL1- from brine pools of the Red Sea.</title>
        <authorList>
            <person name="Mwirichia R."/>
            <person name="Alam I."/>
            <person name="Rashid M."/>
            <person name="Vinu M."/>
            <person name="Ba-Alawi W."/>
            <person name="Anthony Kamau A."/>
            <person name="Kamanda Ngugi D."/>
            <person name="Goker M."/>
            <person name="Klenk H.P."/>
            <person name="Bajic V."/>
            <person name="Stingl U."/>
        </authorList>
    </citation>
    <scope>NUCLEOTIDE SEQUENCE [LARGE SCALE GENOMIC DNA]</scope>
    <source>
        <strain evidence="1">SCGC-AAA259I09</strain>
    </source>
</reference>
<dbReference type="EMBL" id="LHXR01000048">
    <property type="protein sequence ID" value="KXA97019.1"/>
    <property type="molecule type" value="Genomic_DNA"/>
</dbReference>
<dbReference type="InterPro" id="IPR016155">
    <property type="entry name" value="Mopterin_synth/thiamin_S_b"/>
</dbReference>
<dbReference type="Gene3D" id="3.10.20.30">
    <property type="match status" value="1"/>
</dbReference>
<dbReference type="InterPro" id="IPR003749">
    <property type="entry name" value="ThiS/MoaD-like"/>
</dbReference>
<dbReference type="Pfam" id="PF02597">
    <property type="entry name" value="ThiS"/>
    <property type="match status" value="1"/>
</dbReference>
<dbReference type="SUPFAM" id="SSF54285">
    <property type="entry name" value="MoaD/ThiS"/>
    <property type="match status" value="1"/>
</dbReference>
<name>A0A133USA2_9EURY</name>
<accession>A0A133USA2</accession>
<keyword evidence="2" id="KW-1185">Reference proteome</keyword>
<organism evidence="1 2">
    <name type="scientific">candidate division MSBL1 archaeon SCGC-AAA259I09</name>
    <dbReference type="NCBI Taxonomy" id="1698267"/>
    <lineage>
        <taxon>Archaea</taxon>
        <taxon>Methanobacteriati</taxon>
        <taxon>Methanobacteriota</taxon>
        <taxon>candidate division MSBL1</taxon>
    </lineage>
</organism>
<comment type="caution">
    <text evidence="1">The sequence shown here is derived from an EMBL/GenBank/DDBJ whole genome shotgun (WGS) entry which is preliminary data.</text>
</comment>
<evidence type="ECO:0000313" key="1">
    <source>
        <dbReference type="EMBL" id="KXA97019.1"/>
    </source>
</evidence>
<dbReference type="InterPro" id="IPR012675">
    <property type="entry name" value="Beta-grasp_dom_sf"/>
</dbReference>
<gene>
    <name evidence="1" type="ORF">AKJ37_03915</name>
</gene>
<sequence length="90" mass="10195">MPKIKVNVPGSLVNREQDKEMEIDASRIKDIFKFLDKKFETNIREKIITDEEGKNISVWQISVNGKIQRDLSAEISPKDDVKIIPLVGGG</sequence>
<dbReference type="Proteomes" id="UP000070463">
    <property type="component" value="Unassembled WGS sequence"/>
</dbReference>
<dbReference type="AlphaFoldDB" id="A0A133USA2"/>
<proteinExistence type="predicted"/>